<organism evidence="2 3">
    <name type="scientific">Pseudomonas rhodesiae</name>
    <dbReference type="NCBI Taxonomy" id="76760"/>
    <lineage>
        <taxon>Bacteria</taxon>
        <taxon>Pseudomonadati</taxon>
        <taxon>Pseudomonadota</taxon>
        <taxon>Gammaproteobacteria</taxon>
        <taxon>Pseudomonadales</taxon>
        <taxon>Pseudomonadaceae</taxon>
        <taxon>Pseudomonas</taxon>
    </lineage>
</organism>
<keyword evidence="1" id="KW-1133">Transmembrane helix</keyword>
<evidence type="ECO:0008006" key="4">
    <source>
        <dbReference type="Google" id="ProtNLM"/>
    </source>
</evidence>
<name>A0A8I1E418_9PSED</name>
<reference evidence="2" key="1">
    <citation type="submission" date="2020-12" db="EMBL/GenBank/DDBJ databases">
        <title>Comparative genomic insights into the epidemiology and virulence of plant pathogenic Pseudomonads from Turkey.</title>
        <authorList>
            <person name="Dillon M."/>
            <person name="Ruiz-Bedoya T."/>
            <person name="Bendalovic-Torma C."/>
            <person name="Guttman K.M."/>
            <person name="Kwak H."/>
            <person name="Middleton M.A."/>
            <person name="Wang P.W."/>
            <person name="Horuz S."/>
            <person name="Aysan Y."/>
            <person name="Guttman D.S."/>
        </authorList>
    </citation>
    <scope>NUCLEOTIDE SEQUENCE</scope>
    <source>
        <strain evidence="2">S5_IA_3a</strain>
    </source>
</reference>
<accession>A0A8I1E418</accession>
<dbReference type="Proteomes" id="UP000645865">
    <property type="component" value="Unassembled WGS sequence"/>
</dbReference>
<comment type="caution">
    <text evidence="2">The sequence shown here is derived from an EMBL/GenBank/DDBJ whole genome shotgun (WGS) entry which is preliminary data.</text>
</comment>
<protein>
    <recommendedName>
        <fullName evidence="4">Lipoprotein</fullName>
    </recommendedName>
</protein>
<dbReference type="RefSeq" id="WP_169903943.1">
    <property type="nucleotide sequence ID" value="NZ_CAUQUF010000043.1"/>
</dbReference>
<dbReference type="AlphaFoldDB" id="A0A8I1E418"/>
<dbReference type="PROSITE" id="PS51257">
    <property type="entry name" value="PROKAR_LIPOPROTEIN"/>
    <property type="match status" value="1"/>
</dbReference>
<sequence>MHKIDRYPPPFIWCHAVVIGIAIALSGCSTSVVSSNPRNVVIESQSLNASEAQRLADAECLKHKRYAKMTIKGDYWDRNYTFECVE</sequence>
<dbReference type="EMBL" id="JAEILH010000019">
    <property type="protein sequence ID" value="MBI6624479.1"/>
    <property type="molecule type" value="Genomic_DNA"/>
</dbReference>
<proteinExistence type="predicted"/>
<evidence type="ECO:0000313" key="2">
    <source>
        <dbReference type="EMBL" id="MBI6624479.1"/>
    </source>
</evidence>
<gene>
    <name evidence="2" type="ORF">YA0853_12440</name>
</gene>
<feature type="transmembrane region" description="Helical" evidence="1">
    <location>
        <begin position="12"/>
        <end position="33"/>
    </location>
</feature>
<keyword evidence="1" id="KW-0472">Membrane</keyword>
<evidence type="ECO:0000256" key="1">
    <source>
        <dbReference type="SAM" id="Phobius"/>
    </source>
</evidence>
<evidence type="ECO:0000313" key="3">
    <source>
        <dbReference type="Proteomes" id="UP000645865"/>
    </source>
</evidence>
<keyword evidence="1" id="KW-0812">Transmembrane</keyword>